<dbReference type="OMA" id="FKTTYIC"/>
<keyword evidence="3" id="KW-1185">Reference proteome</keyword>
<proteinExistence type="predicted"/>
<accession>A0A026WHY6</accession>
<organism evidence="2 3">
    <name type="scientific">Ooceraea biroi</name>
    <name type="common">Clonal raider ant</name>
    <name type="synonym">Cerapachys biroi</name>
    <dbReference type="NCBI Taxonomy" id="2015173"/>
    <lineage>
        <taxon>Eukaryota</taxon>
        <taxon>Metazoa</taxon>
        <taxon>Ecdysozoa</taxon>
        <taxon>Arthropoda</taxon>
        <taxon>Hexapoda</taxon>
        <taxon>Insecta</taxon>
        <taxon>Pterygota</taxon>
        <taxon>Neoptera</taxon>
        <taxon>Endopterygota</taxon>
        <taxon>Hymenoptera</taxon>
        <taxon>Apocrita</taxon>
        <taxon>Aculeata</taxon>
        <taxon>Formicoidea</taxon>
        <taxon>Formicidae</taxon>
        <taxon>Dorylinae</taxon>
        <taxon>Ooceraea</taxon>
    </lineage>
</organism>
<name>A0A026WHY6_OOCBI</name>
<dbReference type="Proteomes" id="UP000053097">
    <property type="component" value="Unassembled WGS sequence"/>
</dbReference>
<sequence length="149" mass="17141">MDAINLSTTPNFKTTYICSDHFDEKSFNYSDKLRRRKQLRAKAVPENKNLNSSYSSRENVATESVTERVLVSSINKPENNTLKEKNWEQNTDCDKETEICGKQIPVSSLDKDSLNKQDCSLDKDSLNEQDYSYEPTNSNIRNDSSSKKR</sequence>
<evidence type="ECO:0000313" key="2">
    <source>
        <dbReference type="EMBL" id="EZA55657.1"/>
    </source>
</evidence>
<feature type="compositionally biased region" description="Basic and acidic residues" evidence="1">
    <location>
        <begin position="109"/>
        <end position="126"/>
    </location>
</feature>
<gene>
    <name evidence="2" type="ORF">X777_04299</name>
</gene>
<feature type="compositionally biased region" description="Polar residues" evidence="1">
    <location>
        <begin position="128"/>
        <end position="143"/>
    </location>
</feature>
<evidence type="ECO:0000256" key="1">
    <source>
        <dbReference type="SAM" id="MobiDB-lite"/>
    </source>
</evidence>
<protein>
    <recommendedName>
        <fullName evidence="4">THAP-type domain-containing protein</fullName>
    </recommendedName>
</protein>
<evidence type="ECO:0000313" key="3">
    <source>
        <dbReference type="Proteomes" id="UP000053097"/>
    </source>
</evidence>
<reference evidence="2 3" key="1">
    <citation type="journal article" date="2014" name="Curr. Biol.">
        <title>The genome of the clonal raider ant Cerapachys biroi.</title>
        <authorList>
            <person name="Oxley P.R."/>
            <person name="Ji L."/>
            <person name="Fetter-Pruneda I."/>
            <person name="McKenzie S.K."/>
            <person name="Li C."/>
            <person name="Hu H."/>
            <person name="Zhang G."/>
            <person name="Kronauer D.J."/>
        </authorList>
    </citation>
    <scope>NUCLEOTIDE SEQUENCE [LARGE SCALE GENOMIC DNA]</scope>
</reference>
<dbReference type="AlphaFoldDB" id="A0A026WHY6"/>
<feature type="region of interest" description="Disordered" evidence="1">
    <location>
        <begin position="107"/>
        <end position="149"/>
    </location>
</feature>
<evidence type="ECO:0008006" key="4">
    <source>
        <dbReference type="Google" id="ProtNLM"/>
    </source>
</evidence>
<dbReference type="EMBL" id="KK107195">
    <property type="protein sequence ID" value="EZA55657.1"/>
    <property type="molecule type" value="Genomic_DNA"/>
</dbReference>